<comment type="subcellular location">
    <subcellularLocation>
        <location evidence="1">Nucleus</location>
    </subcellularLocation>
</comment>
<dbReference type="Gene3D" id="2.30.31.10">
    <property type="entry name" value="Transcriptional Coactivator Pc4, Chain A"/>
    <property type="match status" value="1"/>
</dbReference>
<dbReference type="Pfam" id="PF02229">
    <property type="entry name" value="PC4"/>
    <property type="match status" value="1"/>
</dbReference>
<dbReference type="PANTHER" id="PTHR13215">
    <property type="entry name" value="RNA POLYMERASE II TRANSCRIPTIONAL COACTIVATOR"/>
    <property type="match status" value="1"/>
</dbReference>
<evidence type="ECO:0000256" key="1">
    <source>
        <dbReference type="ARBA" id="ARBA00004123"/>
    </source>
</evidence>
<reference evidence="12" key="3">
    <citation type="submission" date="2025-09" db="UniProtKB">
        <authorList>
            <consortium name="Ensembl"/>
        </authorList>
    </citation>
    <scope>IDENTIFICATION</scope>
</reference>
<accession>A0A3P8RNT5</accession>
<dbReference type="AlphaFoldDB" id="A0A3P8RNT5"/>
<evidence type="ECO:0000256" key="8">
    <source>
        <dbReference type="ARBA" id="ARBA00023242"/>
    </source>
</evidence>
<evidence type="ECO:0000256" key="3">
    <source>
        <dbReference type="ARBA" id="ARBA00013386"/>
    </source>
</evidence>
<dbReference type="FunFam" id="2.30.31.10:FF:000001">
    <property type="entry name" value="Activated RNA polymerase II transcriptional coactivator p15"/>
    <property type="match status" value="1"/>
</dbReference>
<dbReference type="GO" id="GO:0003677">
    <property type="term" value="F:DNA binding"/>
    <property type="evidence" value="ECO:0007669"/>
    <property type="project" value="UniProtKB-KW"/>
</dbReference>
<evidence type="ECO:0000256" key="10">
    <source>
        <dbReference type="ARBA" id="ARBA00031984"/>
    </source>
</evidence>
<keyword evidence="8" id="KW-0539">Nucleus</keyword>
<dbReference type="InterPro" id="IPR045125">
    <property type="entry name" value="Sub1/Tcp4-like"/>
</dbReference>
<evidence type="ECO:0000256" key="6">
    <source>
        <dbReference type="ARBA" id="ARBA00023159"/>
    </source>
</evidence>
<protein>
    <recommendedName>
        <fullName evidence="3">Activated RNA polymerase II transcriptional coactivator p15</fullName>
    </recommendedName>
    <alternativeName>
        <fullName evidence="10">SUB1 homolog</fullName>
    </alternativeName>
</protein>
<dbReference type="GO" id="GO:0005634">
    <property type="term" value="C:nucleus"/>
    <property type="evidence" value="ECO:0007669"/>
    <property type="project" value="UniProtKB-SubCell"/>
</dbReference>
<keyword evidence="5" id="KW-0238">DNA-binding</keyword>
<comment type="function">
    <text evidence="9">General coactivator that functions cooperatively with TAFs and mediates functional interactions between upstream activators and the general transcriptional machinery. May be involved in stabilizing the multiprotein transcription complex. Binds single-stranded DNA. Also binds, in vitro, non-specifically to double-stranded DNA (ds DNA).</text>
</comment>
<keyword evidence="6" id="KW-0010">Activator</keyword>
<dbReference type="InterPro" id="IPR003173">
    <property type="entry name" value="PC4_C"/>
</dbReference>
<dbReference type="GeneTree" id="ENSGT01090000260132"/>
<name>A0A3P8RNT5_AMPPE</name>
<dbReference type="GO" id="GO:0003713">
    <property type="term" value="F:transcription coactivator activity"/>
    <property type="evidence" value="ECO:0007669"/>
    <property type="project" value="InterPro"/>
</dbReference>
<keyword evidence="4" id="KW-0805">Transcription regulation</keyword>
<evidence type="ECO:0000256" key="4">
    <source>
        <dbReference type="ARBA" id="ARBA00023015"/>
    </source>
</evidence>
<keyword evidence="13" id="KW-1185">Reference proteome</keyword>
<comment type="similarity">
    <text evidence="2">Belongs to the transcriptional coactivator PC4 family.</text>
</comment>
<sequence>RKNSSRLLETSVPSSDFHYIINTSIASLSHTHNANHPLLQQSRFTLKSRQLLAWSSSNGDDGMFQIGKMRYVSVRDFKGKVLTDIRQYWMNQDGEMKLWKKGISPSPEQWNQLKDQISEIDDAIKRVKAFLSVLSIELTEHVG</sequence>
<proteinExistence type="inferred from homology"/>
<evidence type="ECO:0000256" key="2">
    <source>
        <dbReference type="ARBA" id="ARBA00009001"/>
    </source>
</evidence>
<feature type="domain" description="Transcriptional coactivator p15 (PC4) C-terminal" evidence="11">
    <location>
        <begin position="64"/>
        <end position="115"/>
    </location>
</feature>
<dbReference type="STRING" id="161767.ENSAPEP00000000939"/>
<dbReference type="Proteomes" id="UP000265080">
    <property type="component" value="Chromosome 1"/>
</dbReference>
<dbReference type="SUPFAM" id="SSF54447">
    <property type="entry name" value="ssDNA-binding transcriptional regulator domain"/>
    <property type="match status" value="1"/>
</dbReference>
<evidence type="ECO:0000313" key="13">
    <source>
        <dbReference type="Proteomes" id="UP000265080"/>
    </source>
</evidence>
<evidence type="ECO:0000256" key="9">
    <source>
        <dbReference type="ARBA" id="ARBA00024848"/>
    </source>
</evidence>
<reference evidence="12 13" key="1">
    <citation type="submission" date="2018-03" db="EMBL/GenBank/DDBJ databases">
        <title>Finding Nemo's genes: A chromosome-scale reference assembly of the genome of the orange clownfish Amphiprion percula.</title>
        <authorList>
            <person name="Lehmann R."/>
        </authorList>
    </citation>
    <scope>NUCLEOTIDE SEQUENCE</scope>
</reference>
<organism evidence="12 13">
    <name type="scientific">Amphiprion percula</name>
    <name type="common">Orange clownfish</name>
    <name type="synonym">Lutjanus percula</name>
    <dbReference type="NCBI Taxonomy" id="161767"/>
    <lineage>
        <taxon>Eukaryota</taxon>
        <taxon>Metazoa</taxon>
        <taxon>Chordata</taxon>
        <taxon>Craniata</taxon>
        <taxon>Vertebrata</taxon>
        <taxon>Euteleostomi</taxon>
        <taxon>Actinopterygii</taxon>
        <taxon>Neopterygii</taxon>
        <taxon>Teleostei</taxon>
        <taxon>Neoteleostei</taxon>
        <taxon>Acanthomorphata</taxon>
        <taxon>Ovalentaria</taxon>
        <taxon>Pomacentridae</taxon>
        <taxon>Amphiprion</taxon>
    </lineage>
</organism>
<dbReference type="GO" id="GO:0060261">
    <property type="term" value="P:positive regulation of transcription initiation by RNA polymerase II"/>
    <property type="evidence" value="ECO:0007669"/>
    <property type="project" value="InterPro"/>
</dbReference>
<evidence type="ECO:0000256" key="7">
    <source>
        <dbReference type="ARBA" id="ARBA00023163"/>
    </source>
</evidence>
<reference evidence="12" key="2">
    <citation type="submission" date="2025-08" db="UniProtKB">
        <authorList>
            <consortium name="Ensembl"/>
        </authorList>
    </citation>
    <scope>IDENTIFICATION</scope>
</reference>
<dbReference type="InterPro" id="IPR009044">
    <property type="entry name" value="ssDNA-bd_transcriptional_reg"/>
</dbReference>
<evidence type="ECO:0000259" key="11">
    <source>
        <dbReference type="Pfam" id="PF02229"/>
    </source>
</evidence>
<evidence type="ECO:0000256" key="5">
    <source>
        <dbReference type="ARBA" id="ARBA00023125"/>
    </source>
</evidence>
<evidence type="ECO:0000313" key="12">
    <source>
        <dbReference type="Ensembl" id="ENSAPEP00000000939.1"/>
    </source>
</evidence>
<keyword evidence="7" id="KW-0804">Transcription</keyword>
<dbReference type="Ensembl" id="ENSAPET00000000963.1">
    <property type="protein sequence ID" value="ENSAPEP00000000939.1"/>
    <property type="gene ID" value="ENSAPEG00000000686.1"/>
</dbReference>